<comment type="subcellular location">
    <subcellularLocation>
        <location evidence="1">Cell inner membrane</location>
        <topology evidence="1">Multi-pass membrane protein</topology>
    </subcellularLocation>
</comment>
<feature type="domain" description="TRAP C4-dicarboxylate transport system permease DctM subunit" evidence="8">
    <location>
        <begin position="9"/>
        <end position="217"/>
    </location>
</feature>
<dbReference type="GO" id="GO:0005886">
    <property type="term" value="C:plasma membrane"/>
    <property type="evidence" value="ECO:0007669"/>
    <property type="project" value="UniProtKB-SubCell"/>
</dbReference>
<feature type="transmembrane region" description="Helical" evidence="7">
    <location>
        <begin position="37"/>
        <end position="54"/>
    </location>
</feature>
<evidence type="ECO:0000256" key="1">
    <source>
        <dbReference type="ARBA" id="ARBA00004429"/>
    </source>
</evidence>
<evidence type="ECO:0000256" key="3">
    <source>
        <dbReference type="ARBA" id="ARBA00022519"/>
    </source>
</evidence>
<accession>A0A382WVG5</accession>
<dbReference type="PANTHER" id="PTHR33362:SF7">
    <property type="entry name" value="SLL1103 PROTEIN"/>
    <property type="match status" value="1"/>
</dbReference>
<evidence type="ECO:0000256" key="2">
    <source>
        <dbReference type="ARBA" id="ARBA00022475"/>
    </source>
</evidence>
<sequence length="228" mass="24573">ERQISLAQKLALVKNLVLALMVALCVLGSIYTGIASVSEAAGMGVVGTIMAAFVRKELTWKIMRDSLLQTMNTCGMLLWLTFGATALIGVYNLMGGTQFVKSVVTGLELAPIGVILIMMGILVVMGLFMDWVGILLLTVPIFVPVITALGYDPVWFGVLFCMNMQVSYLSPPFGPAAFYLKGVAPPEISLQDIFAGLWPFIILQLIGLLMVLCVPGIALWLPRLVYGG</sequence>
<keyword evidence="2" id="KW-1003">Cell membrane</keyword>
<name>A0A382WVG5_9ZZZZ</name>
<evidence type="ECO:0000256" key="7">
    <source>
        <dbReference type="SAM" id="Phobius"/>
    </source>
</evidence>
<dbReference type="InterPro" id="IPR010656">
    <property type="entry name" value="DctM"/>
</dbReference>
<dbReference type="GO" id="GO:0022857">
    <property type="term" value="F:transmembrane transporter activity"/>
    <property type="evidence" value="ECO:0007669"/>
    <property type="project" value="TreeGrafter"/>
</dbReference>
<proteinExistence type="predicted"/>
<feature type="transmembrane region" description="Helical" evidence="7">
    <location>
        <begin position="114"/>
        <end position="142"/>
    </location>
</feature>
<dbReference type="AlphaFoldDB" id="A0A382WVG5"/>
<evidence type="ECO:0000256" key="5">
    <source>
        <dbReference type="ARBA" id="ARBA00022989"/>
    </source>
</evidence>
<keyword evidence="6 7" id="KW-0472">Membrane</keyword>
<reference evidence="9" key="1">
    <citation type="submission" date="2018-05" db="EMBL/GenBank/DDBJ databases">
        <authorList>
            <person name="Lanie J.A."/>
            <person name="Ng W.-L."/>
            <person name="Kazmierczak K.M."/>
            <person name="Andrzejewski T.M."/>
            <person name="Davidsen T.M."/>
            <person name="Wayne K.J."/>
            <person name="Tettelin H."/>
            <person name="Glass J.I."/>
            <person name="Rusch D."/>
            <person name="Podicherti R."/>
            <person name="Tsui H.-C.T."/>
            <person name="Winkler M.E."/>
        </authorList>
    </citation>
    <scope>NUCLEOTIDE SEQUENCE</scope>
</reference>
<feature type="transmembrane region" description="Helical" evidence="7">
    <location>
        <begin position="75"/>
        <end position="94"/>
    </location>
</feature>
<organism evidence="9">
    <name type="scientific">marine metagenome</name>
    <dbReference type="NCBI Taxonomy" id="408172"/>
    <lineage>
        <taxon>unclassified sequences</taxon>
        <taxon>metagenomes</taxon>
        <taxon>ecological metagenomes</taxon>
    </lineage>
</organism>
<evidence type="ECO:0000259" key="8">
    <source>
        <dbReference type="Pfam" id="PF06808"/>
    </source>
</evidence>
<dbReference type="EMBL" id="UINC01162875">
    <property type="protein sequence ID" value="SVD62867.1"/>
    <property type="molecule type" value="Genomic_DNA"/>
</dbReference>
<protein>
    <recommendedName>
        <fullName evidence="8">TRAP C4-dicarboxylate transport system permease DctM subunit domain-containing protein</fullName>
    </recommendedName>
</protein>
<feature type="transmembrane region" description="Helical" evidence="7">
    <location>
        <begin position="12"/>
        <end position="31"/>
    </location>
</feature>
<dbReference type="InterPro" id="IPR004681">
    <property type="entry name" value="TRAP_DctM"/>
</dbReference>
<evidence type="ECO:0000256" key="4">
    <source>
        <dbReference type="ARBA" id="ARBA00022692"/>
    </source>
</evidence>
<keyword evidence="4 7" id="KW-0812">Transmembrane</keyword>
<dbReference type="PANTHER" id="PTHR33362">
    <property type="entry name" value="SIALIC ACID TRAP TRANSPORTER PERMEASE PROTEIN SIAT-RELATED"/>
    <property type="match status" value="1"/>
</dbReference>
<feature type="non-terminal residue" evidence="9">
    <location>
        <position position="1"/>
    </location>
</feature>
<gene>
    <name evidence="9" type="ORF">METZ01_LOCUS415721</name>
</gene>
<dbReference type="Pfam" id="PF06808">
    <property type="entry name" value="DctM"/>
    <property type="match status" value="1"/>
</dbReference>
<evidence type="ECO:0000256" key="6">
    <source>
        <dbReference type="ARBA" id="ARBA00023136"/>
    </source>
</evidence>
<keyword evidence="3" id="KW-0997">Cell inner membrane</keyword>
<feature type="transmembrane region" description="Helical" evidence="7">
    <location>
        <begin position="193"/>
        <end position="221"/>
    </location>
</feature>
<evidence type="ECO:0000313" key="9">
    <source>
        <dbReference type="EMBL" id="SVD62867.1"/>
    </source>
</evidence>
<keyword evidence="5 7" id="KW-1133">Transmembrane helix</keyword>